<feature type="domain" description="Methyl-accepting transducer" evidence="6">
    <location>
        <begin position="401"/>
        <end position="658"/>
    </location>
</feature>
<dbReference type="AlphaFoldDB" id="A0A267MFJ2"/>
<keyword evidence="5" id="KW-0812">Transmembrane</keyword>
<keyword evidence="5" id="KW-0472">Membrane</keyword>
<comment type="similarity">
    <text evidence="2">Belongs to the methyl-accepting chemotaxis (MCP) protein family.</text>
</comment>
<sequence length="687" mass="76781">MTNERKKVRKKGSFIKNMKIGTRLVVGFSLVTIFIIVLTIVSFINLKNITYQIHIFDQTNSAKYNTALARIEQVRFETDGTSESAELVSKYLTESETALQDVESLMKSKKNKVNANEMNKQIHLFRQQFDQFKELENQKVKQGKIRSEAAKTVINTIRNTMVLEKEYIKALTNPRDIQNSYDKYLLLQEAFDNYMEVRIAANKYVATESKEYADNLRDLINNTESALNKATKVMNSQAVLKNLEEAKSALETYKNAFEEYDALVVKQQRSSTEMRGEAKRASDLAVTIENGVLAFLSNVEKTSDTLNIVISIIAIITSILFGIIITRSITIPISLAVNHIDGVANYDITRDVPLEFMNRKDEIGDLLKAIQKIEDNLRVIIKQIAYNSQNVASSSEELTATSQQASIVANEVARGIEEIANGANQQAKDTEKAVVNITELGVLIEEEQVKLSNLNQSADQVIHLKEEGINNVQDLVEKTKMNEKASKEINEVIVNANESAEKIYQASQMIKNIAEQTNLLALNAAIEAARAGESGRGFSVVADEIRKLAEQSDEFTEEISNIINDLKDKTENAVTTMKQMAIIVNEQTESVKKTENKFEGIAEAIEKTKNSIDEINESSKIMENKKDNIISIIENLSAISEENAAGTEEASASVEEQTASMEQIANASEELSKLAEDMNQSVAKFKY</sequence>
<name>A0A267MFJ2_9FIRM</name>
<feature type="domain" description="HAMP" evidence="7">
    <location>
        <begin position="327"/>
        <end position="382"/>
    </location>
</feature>
<evidence type="ECO:0000256" key="4">
    <source>
        <dbReference type="SAM" id="Coils"/>
    </source>
</evidence>
<dbReference type="PROSITE" id="PS50885">
    <property type="entry name" value="HAMP"/>
    <property type="match status" value="1"/>
</dbReference>
<dbReference type="PANTHER" id="PTHR32089:SF112">
    <property type="entry name" value="LYSOZYME-LIKE PROTEIN-RELATED"/>
    <property type="match status" value="1"/>
</dbReference>
<evidence type="ECO:0000259" key="6">
    <source>
        <dbReference type="PROSITE" id="PS50111"/>
    </source>
</evidence>
<evidence type="ECO:0000313" key="9">
    <source>
        <dbReference type="Proteomes" id="UP000216024"/>
    </source>
</evidence>
<evidence type="ECO:0000259" key="7">
    <source>
        <dbReference type="PROSITE" id="PS50885"/>
    </source>
</evidence>
<organism evidence="8 9">
    <name type="scientific">Anaeromicrobium sediminis</name>
    <dbReference type="NCBI Taxonomy" id="1478221"/>
    <lineage>
        <taxon>Bacteria</taxon>
        <taxon>Bacillati</taxon>
        <taxon>Bacillota</taxon>
        <taxon>Clostridia</taxon>
        <taxon>Peptostreptococcales</taxon>
        <taxon>Thermotaleaceae</taxon>
        <taxon>Anaeromicrobium</taxon>
    </lineage>
</organism>
<dbReference type="EMBL" id="NIBG01000019">
    <property type="protein sequence ID" value="PAB58162.1"/>
    <property type="molecule type" value="Genomic_DNA"/>
</dbReference>
<reference evidence="8 9" key="1">
    <citation type="submission" date="2017-06" db="EMBL/GenBank/DDBJ databases">
        <title>Draft genome sequence of anaerobic fermentative bacterium Anaeromicrobium sediminis DY2726D isolated from West Pacific Ocean sediments.</title>
        <authorList>
            <person name="Zeng X."/>
        </authorList>
    </citation>
    <scope>NUCLEOTIDE SEQUENCE [LARGE SCALE GENOMIC DNA]</scope>
    <source>
        <strain evidence="8 9">DY2726D</strain>
    </source>
</reference>
<accession>A0A267MFJ2</accession>
<evidence type="ECO:0000256" key="5">
    <source>
        <dbReference type="SAM" id="Phobius"/>
    </source>
</evidence>
<evidence type="ECO:0000256" key="3">
    <source>
        <dbReference type="PROSITE-ProRule" id="PRU00284"/>
    </source>
</evidence>
<evidence type="ECO:0000256" key="2">
    <source>
        <dbReference type="ARBA" id="ARBA00029447"/>
    </source>
</evidence>
<dbReference type="Gene3D" id="1.10.287.950">
    <property type="entry name" value="Methyl-accepting chemotaxis protein"/>
    <property type="match status" value="1"/>
</dbReference>
<dbReference type="InterPro" id="IPR003660">
    <property type="entry name" value="HAMP_dom"/>
</dbReference>
<keyword evidence="9" id="KW-1185">Reference proteome</keyword>
<dbReference type="SUPFAM" id="SSF58104">
    <property type="entry name" value="Methyl-accepting chemotaxis protein (MCP) signaling domain"/>
    <property type="match status" value="1"/>
</dbReference>
<keyword evidence="4" id="KW-0175">Coiled coil</keyword>
<feature type="coiled-coil region" evidence="4">
    <location>
        <begin position="213"/>
        <end position="263"/>
    </location>
</feature>
<dbReference type="SMART" id="SM00283">
    <property type="entry name" value="MA"/>
    <property type="match status" value="1"/>
</dbReference>
<dbReference type="PROSITE" id="PS50111">
    <property type="entry name" value="CHEMOTAXIS_TRANSDUC_2"/>
    <property type="match status" value="1"/>
</dbReference>
<dbReference type="GO" id="GO:0016020">
    <property type="term" value="C:membrane"/>
    <property type="evidence" value="ECO:0007669"/>
    <property type="project" value="InterPro"/>
</dbReference>
<dbReference type="SMART" id="SM01358">
    <property type="entry name" value="HBM"/>
    <property type="match status" value="1"/>
</dbReference>
<feature type="transmembrane region" description="Helical" evidence="5">
    <location>
        <begin position="20"/>
        <end position="44"/>
    </location>
</feature>
<dbReference type="OrthoDB" id="369336at2"/>
<dbReference type="Proteomes" id="UP000216024">
    <property type="component" value="Unassembled WGS sequence"/>
</dbReference>
<keyword evidence="5" id="KW-1133">Transmembrane helix</keyword>
<protein>
    <recommendedName>
        <fullName evidence="10">Methyl-accepting transducer domain-containing protein</fullName>
    </recommendedName>
</protein>
<evidence type="ECO:0000256" key="1">
    <source>
        <dbReference type="ARBA" id="ARBA00023224"/>
    </source>
</evidence>
<comment type="caution">
    <text evidence="8">The sequence shown here is derived from an EMBL/GenBank/DDBJ whole genome shotgun (WGS) entry which is preliminary data.</text>
</comment>
<evidence type="ECO:0008006" key="10">
    <source>
        <dbReference type="Google" id="ProtNLM"/>
    </source>
</evidence>
<dbReference type="GO" id="GO:0007165">
    <property type="term" value="P:signal transduction"/>
    <property type="evidence" value="ECO:0007669"/>
    <property type="project" value="UniProtKB-KW"/>
</dbReference>
<dbReference type="InterPro" id="IPR032255">
    <property type="entry name" value="HBM"/>
</dbReference>
<proteinExistence type="inferred from homology"/>
<dbReference type="InterPro" id="IPR004089">
    <property type="entry name" value="MCPsignal_dom"/>
</dbReference>
<evidence type="ECO:0000313" key="8">
    <source>
        <dbReference type="EMBL" id="PAB58162.1"/>
    </source>
</evidence>
<gene>
    <name evidence="8" type="ORF">CCE28_16950</name>
</gene>
<dbReference type="Pfam" id="PF00015">
    <property type="entry name" value="MCPsignal"/>
    <property type="match status" value="1"/>
</dbReference>
<dbReference type="Gene3D" id="1.20.1440.210">
    <property type="match status" value="1"/>
</dbReference>
<dbReference type="Pfam" id="PF16591">
    <property type="entry name" value="HBM"/>
    <property type="match status" value="1"/>
</dbReference>
<dbReference type="PANTHER" id="PTHR32089">
    <property type="entry name" value="METHYL-ACCEPTING CHEMOTAXIS PROTEIN MCPB"/>
    <property type="match status" value="1"/>
</dbReference>
<keyword evidence="1 3" id="KW-0807">Transducer</keyword>